<proteinExistence type="predicted"/>
<feature type="non-terminal residue" evidence="1">
    <location>
        <position position="198"/>
    </location>
</feature>
<protein>
    <submittedName>
        <fullName evidence="1">Uncharacterized protein</fullName>
    </submittedName>
</protein>
<sequence length="198" mass="22300">SASAAEAKQKEISLASVKLDVGRVKEYIGQLSGVALSIYWYKVDLRRADKIDTNDQLIQLFKEIINGYVEAAANKEVIGLLEATIANLSEDFANHYLNAMDNYSDPDMNYLYKKSFDKLFVQYVLFPQPIDWEKHQRSKRGEKAEAVSKFEMLAYISSSPTVRGGRPQESFDAKALAQELKEILEGSSSSRGDRFADL</sequence>
<keyword evidence="2" id="KW-1185">Reference proteome</keyword>
<evidence type="ECO:0000313" key="2">
    <source>
        <dbReference type="Proteomes" id="UP000023152"/>
    </source>
</evidence>
<accession>X6LP74</accession>
<dbReference type="EMBL" id="ASPP01032410">
    <property type="protein sequence ID" value="ETO03728.1"/>
    <property type="molecule type" value="Genomic_DNA"/>
</dbReference>
<gene>
    <name evidence="1" type="ORF">RFI_33674</name>
</gene>
<organism evidence="1 2">
    <name type="scientific">Reticulomyxa filosa</name>
    <dbReference type="NCBI Taxonomy" id="46433"/>
    <lineage>
        <taxon>Eukaryota</taxon>
        <taxon>Sar</taxon>
        <taxon>Rhizaria</taxon>
        <taxon>Retaria</taxon>
        <taxon>Foraminifera</taxon>
        <taxon>Monothalamids</taxon>
        <taxon>Reticulomyxidae</taxon>
        <taxon>Reticulomyxa</taxon>
    </lineage>
</organism>
<evidence type="ECO:0000313" key="1">
    <source>
        <dbReference type="EMBL" id="ETO03728.1"/>
    </source>
</evidence>
<name>X6LP74_RETFI</name>
<comment type="caution">
    <text evidence="1">The sequence shown here is derived from an EMBL/GenBank/DDBJ whole genome shotgun (WGS) entry which is preliminary data.</text>
</comment>
<feature type="non-terminal residue" evidence="1">
    <location>
        <position position="1"/>
    </location>
</feature>
<dbReference type="Proteomes" id="UP000023152">
    <property type="component" value="Unassembled WGS sequence"/>
</dbReference>
<reference evidence="1 2" key="1">
    <citation type="journal article" date="2013" name="Curr. Biol.">
        <title>The Genome of the Foraminiferan Reticulomyxa filosa.</title>
        <authorList>
            <person name="Glockner G."/>
            <person name="Hulsmann N."/>
            <person name="Schleicher M."/>
            <person name="Noegel A.A."/>
            <person name="Eichinger L."/>
            <person name="Gallinger C."/>
            <person name="Pawlowski J."/>
            <person name="Sierra R."/>
            <person name="Euteneuer U."/>
            <person name="Pillet L."/>
            <person name="Moustafa A."/>
            <person name="Platzer M."/>
            <person name="Groth M."/>
            <person name="Szafranski K."/>
            <person name="Schliwa M."/>
        </authorList>
    </citation>
    <scope>NUCLEOTIDE SEQUENCE [LARGE SCALE GENOMIC DNA]</scope>
</reference>
<dbReference type="AlphaFoldDB" id="X6LP74"/>